<sequence length="441" mass="49229">MSDFKTTSEGIQEIYRFSLESSAPAEATITDVRHLASYNWIEASTPTIAVPGSPALWSAPPGSRQVRKDSGLVYISQNAARHPDSPLEPLFRSLYIEQPSFDINSIDIVTDRNNIRKLLSFIKPNLSKNGLDAFTIQVDMTARTAIFSRNETATYEVIGPGEFRGFGHEFEKAYTITQVKDSTGHHRIISYRLGGLSFLVRHETDGFVGDLKSSVKDDESTGDNLANILNSLSLTPETPSIDEPSIKSNLTIKREGRIASRESTLEIKTRVFHKPLELTEVAAQLWISQTPNLVRAYHQRGIFSTPKVEDVTGAMKDWEKTHQDAITKLVALIKCILRVTRNLGGSSTVSYDPLKDKLMVEKSERKKVLPEDLFSRWEISIPANVTKKTSVHDPEVTQKRQNTRRPTTALDQDEVLPNGIKAEPAKLRPFTISALANEPES</sequence>
<evidence type="ECO:0000313" key="3">
    <source>
        <dbReference type="Proteomes" id="UP000030104"/>
    </source>
</evidence>
<dbReference type="STRING" id="40296.A0A0A2L5E2"/>
<reference evidence="2 3" key="1">
    <citation type="journal article" date="2015" name="Mol. Plant Microbe Interact.">
        <title>Genome, transcriptome, and functional analyses of Penicillium expansum provide new insights into secondary metabolism and pathogenicity.</title>
        <authorList>
            <person name="Ballester A.R."/>
            <person name="Marcet-Houben M."/>
            <person name="Levin E."/>
            <person name="Sela N."/>
            <person name="Selma-Lazaro C."/>
            <person name="Carmona L."/>
            <person name="Wisniewski M."/>
            <person name="Droby S."/>
            <person name="Gonzalez-Candelas L."/>
            <person name="Gabaldon T."/>
        </authorList>
    </citation>
    <scope>NUCLEOTIDE SEQUENCE [LARGE SCALE GENOMIC DNA]</scope>
    <source>
        <strain evidence="2 3">PHI-1</strain>
    </source>
</reference>
<proteinExistence type="predicted"/>
<feature type="region of interest" description="Disordered" evidence="1">
    <location>
        <begin position="388"/>
        <end position="418"/>
    </location>
</feature>
<organism evidence="2 3">
    <name type="scientific">Penicillium italicum</name>
    <name type="common">Blue mold</name>
    <dbReference type="NCBI Taxonomy" id="40296"/>
    <lineage>
        <taxon>Eukaryota</taxon>
        <taxon>Fungi</taxon>
        <taxon>Dikarya</taxon>
        <taxon>Ascomycota</taxon>
        <taxon>Pezizomycotina</taxon>
        <taxon>Eurotiomycetes</taxon>
        <taxon>Eurotiomycetidae</taxon>
        <taxon>Eurotiales</taxon>
        <taxon>Aspergillaceae</taxon>
        <taxon>Penicillium</taxon>
    </lineage>
</organism>
<dbReference type="PANTHER" id="PTHR35179:SF2">
    <property type="entry name" value="START DOMAIN-CONTAINING PROTEIN"/>
    <property type="match status" value="1"/>
</dbReference>
<evidence type="ECO:0000313" key="2">
    <source>
        <dbReference type="EMBL" id="KGO75169.1"/>
    </source>
</evidence>
<dbReference type="Proteomes" id="UP000030104">
    <property type="component" value="Unassembled WGS sequence"/>
</dbReference>
<dbReference type="EMBL" id="JQGA01000513">
    <property type="protein sequence ID" value="KGO75169.1"/>
    <property type="molecule type" value="Genomic_DNA"/>
</dbReference>
<keyword evidence="3" id="KW-1185">Reference proteome</keyword>
<evidence type="ECO:0008006" key="4">
    <source>
        <dbReference type="Google" id="ProtNLM"/>
    </source>
</evidence>
<gene>
    <name evidence="2" type="ORF">PITC_057900</name>
</gene>
<dbReference type="AlphaFoldDB" id="A0A0A2L5E2"/>
<dbReference type="PhylomeDB" id="A0A0A2L5E2"/>
<evidence type="ECO:0000256" key="1">
    <source>
        <dbReference type="SAM" id="MobiDB-lite"/>
    </source>
</evidence>
<dbReference type="PANTHER" id="PTHR35179">
    <property type="entry name" value="PROTEIN CBG02620"/>
    <property type="match status" value="1"/>
</dbReference>
<comment type="caution">
    <text evidence="2">The sequence shown here is derived from an EMBL/GenBank/DDBJ whole genome shotgun (WGS) entry which is preliminary data.</text>
</comment>
<dbReference type="HOGENOM" id="CLU_030046_1_0_1"/>
<name>A0A0A2L5E2_PENIT</name>
<accession>A0A0A2L5E2</accession>
<dbReference type="OrthoDB" id="5393654at2759"/>
<protein>
    <recommendedName>
        <fullName evidence="4">Geranylgeranyl pyrophosphate synthetase</fullName>
    </recommendedName>
</protein>
<dbReference type="OMA" id="VRAYHRN"/>